<reference evidence="2 3" key="1">
    <citation type="submission" date="2019-08" db="EMBL/GenBank/DDBJ databases">
        <authorList>
            <person name="Herpell B J."/>
        </authorList>
    </citation>
    <scope>NUCLEOTIDE SEQUENCE [LARGE SCALE GENOMIC DNA]</scope>
    <source>
        <strain evidence="3">Msb3</strain>
    </source>
</reference>
<feature type="region of interest" description="Disordered" evidence="1">
    <location>
        <begin position="1"/>
        <end position="25"/>
    </location>
</feature>
<name>A0A5Q4ZFK8_9BURK</name>
<keyword evidence="3" id="KW-1185">Reference proteome</keyword>
<dbReference type="EMBL" id="LR699553">
    <property type="protein sequence ID" value="VVD29754.1"/>
    <property type="molecule type" value="Genomic_DNA"/>
</dbReference>
<dbReference type="AlphaFoldDB" id="A0A5Q4ZFK8"/>
<dbReference type="Proteomes" id="UP000325811">
    <property type="component" value="Chromosome I"/>
</dbReference>
<accession>A0A5Q4ZFK8</accession>
<gene>
    <name evidence="2" type="ORF">PDMSB3_3298</name>
</gene>
<evidence type="ECO:0000256" key="1">
    <source>
        <dbReference type="SAM" id="MobiDB-lite"/>
    </source>
</evidence>
<sequence length="25" mass="2485">MKAFADGRLHPCGQKGRAAGGGTVV</sequence>
<proteinExistence type="predicted"/>
<evidence type="ECO:0000313" key="3">
    <source>
        <dbReference type="Proteomes" id="UP000325811"/>
    </source>
</evidence>
<evidence type="ECO:0000313" key="2">
    <source>
        <dbReference type="EMBL" id="VVD29754.1"/>
    </source>
</evidence>
<organism evidence="2 3">
    <name type="scientific">Paraburkholderia dioscoreae</name>
    <dbReference type="NCBI Taxonomy" id="2604047"/>
    <lineage>
        <taxon>Bacteria</taxon>
        <taxon>Pseudomonadati</taxon>
        <taxon>Pseudomonadota</taxon>
        <taxon>Betaproteobacteria</taxon>
        <taxon>Burkholderiales</taxon>
        <taxon>Burkholderiaceae</taxon>
        <taxon>Paraburkholderia</taxon>
    </lineage>
</organism>
<dbReference type="KEGG" id="pdio:PDMSB3_3298"/>
<protein>
    <submittedName>
        <fullName evidence="2">Uncharacterized protein</fullName>
    </submittedName>
</protein>